<accession>A0A6A5U259</accession>
<dbReference type="AlphaFoldDB" id="A0A6A5U259"/>
<sequence length="711" mass="82630">MARGTTDPIFVEDLISGHEKREYRKLNYVGTTKVSEEKRYGKSHVPVPRAAEPDIPWNPLYKRNWGHITDEETFVAWMEDTKALLLENLKFWHDAVEDGNAARELKKLNGEKERIWKKWDEEIDIETGTIWDPVKSEAMKQQLEGVEIKIRAVHKKEDTWRKHYLYSKAQHAWEDFLYYQNEWNRRASSKYREEGYEPYYTASSTTEYDYTISKETVAEKQDYLTWLYRITHAFEIYGVGKRTNVPEILSIDDLTRYPDNIRNTTRQKNRQNHLDKSFPTHARALNKSGTYLTSEHEVMVDANAVTGKKRTVDAVVSNKNGRTRTDDLETLENHNEQRDQKLYHSCLERTHPFKWMTSDGKWSEVRTSWEDKSWGHAVKAGSWERGTPEPIDKPRYKKQVVYYPGRETAFELDENGHRILERMSTKDGRDTIVWSRWKTILSETRMLSKEVFRLNKHGERIQSQERCVRYPKLIYRPSNEKYARAPKPLGRRNRDPTKIREDEFSTGSEEEQKKGKKEKRPRGKKRPTSPQNEPMTAGHTGGIVTRTPSTNSGPLNSGPNFNQAGSKRPGGAMDDDDVQQLTSMRPRADPENQNAWDDRELKDLFSYTKTYVRSKGIAAIGSSKGKSDFINAATQRLRDMRKEQNLRTAERTAPVVITKLRSYNNFNEALGRAADVKARIDRGEDLPEEESHPTLVFPGLGEDLVGNFDPT</sequence>
<reference evidence="2" key="1">
    <citation type="journal article" date="2020" name="Stud. Mycol.">
        <title>101 Dothideomycetes genomes: a test case for predicting lifestyles and emergence of pathogens.</title>
        <authorList>
            <person name="Haridas S."/>
            <person name="Albert R."/>
            <person name="Binder M."/>
            <person name="Bloem J."/>
            <person name="Labutti K."/>
            <person name="Salamov A."/>
            <person name="Andreopoulos B."/>
            <person name="Baker S."/>
            <person name="Barry K."/>
            <person name="Bills G."/>
            <person name="Bluhm B."/>
            <person name="Cannon C."/>
            <person name="Castanera R."/>
            <person name="Culley D."/>
            <person name="Daum C."/>
            <person name="Ezra D."/>
            <person name="Gonzalez J."/>
            <person name="Henrissat B."/>
            <person name="Kuo A."/>
            <person name="Liang C."/>
            <person name="Lipzen A."/>
            <person name="Lutzoni F."/>
            <person name="Magnuson J."/>
            <person name="Mondo S."/>
            <person name="Nolan M."/>
            <person name="Ohm R."/>
            <person name="Pangilinan J."/>
            <person name="Park H.-J."/>
            <person name="Ramirez L."/>
            <person name="Alfaro M."/>
            <person name="Sun H."/>
            <person name="Tritt A."/>
            <person name="Yoshinaga Y."/>
            <person name="Zwiers L.-H."/>
            <person name="Turgeon B."/>
            <person name="Goodwin S."/>
            <person name="Spatafora J."/>
            <person name="Crous P."/>
            <person name="Grigoriev I."/>
        </authorList>
    </citation>
    <scope>NUCLEOTIDE SEQUENCE</scope>
    <source>
        <strain evidence="2">CBS 675.92</strain>
    </source>
</reference>
<evidence type="ECO:0000256" key="1">
    <source>
        <dbReference type="SAM" id="MobiDB-lite"/>
    </source>
</evidence>
<dbReference type="Proteomes" id="UP000800035">
    <property type="component" value="Unassembled WGS sequence"/>
</dbReference>
<dbReference type="OrthoDB" id="3787237at2759"/>
<feature type="compositionally biased region" description="Polar residues" evidence="1">
    <location>
        <begin position="546"/>
        <end position="565"/>
    </location>
</feature>
<dbReference type="EMBL" id="ML976990">
    <property type="protein sequence ID" value="KAF1957096.1"/>
    <property type="molecule type" value="Genomic_DNA"/>
</dbReference>
<evidence type="ECO:0000313" key="2">
    <source>
        <dbReference type="EMBL" id="KAF1957096.1"/>
    </source>
</evidence>
<organism evidence="2 3">
    <name type="scientific">Byssothecium circinans</name>
    <dbReference type="NCBI Taxonomy" id="147558"/>
    <lineage>
        <taxon>Eukaryota</taxon>
        <taxon>Fungi</taxon>
        <taxon>Dikarya</taxon>
        <taxon>Ascomycota</taxon>
        <taxon>Pezizomycotina</taxon>
        <taxon>Dothideomycetes</taxon>
        <taxon>Pleosporomycetidae</taxon>
        <taxon>Pleosporales</taxon>
        <taxon>Massarineae</taxon>
        <taxon>Massarinaceae</taxon>
        <taxon>Byssothecium</taxon>
    </lineage>
</organism>
<evidence type="ECO:0000313" key="3">
    <source>
        <dbReference type="Proteomes" id="UP000800035"/>
    </source>
</evidence>
<feature type="region of interest" description="Disordered" evidence="1">
    <location>
        <begin position="479"/>
        <end position="577"/>
    </location>
</feature>
<keyword evidence="3" id="KW-1185">Reference proteome</keyword>
<gene>
    <name evidence="2" type="ORF">CC80DRAFT_547812</name>
</gene>
<protein>
    <submittedName>
        <fullName evidence="2">Uncharacterized protein</fullName>
    </submittedName>
</protein>
<feature type="compositionally biased region" description="Basic residues" evidence="1">
    <location>
        <begin position="514"/>
        <end position="527"/>
    </location>
</feature>
<proteinExistence type="predicted"/>
<feature type="compositionally biased region" description="Basic and acidic residues" evidence="1">
    <location>
        <begin position="492"/>
        <end position="503"/>
    </location>
</feature>
<name>A0A6A5U259_9PLEO</name>